<reference evidence="13" key="2">
    <citation type="submission" date="2025-09" db="UniProtKB">
        <authorList>
            <consortium name="Ensembl"/>
        </authorList>
    </citation>
    <scope>IDENTIFICATION</scope>
</reference>
<dbReference type="PANTHER" id="PTHR11567">
    <property type="entry name" value="ACID PHOSPHATASE-RELATED"/>
    <property type="match status" value="1"/>
</dbReference>
<dbReference type="Pfam" id="PF00328">
    <property type="entry name" value="His_Phos_2"/>
    <property type="match status" value="1"/>
</dbReference>
<gene>
    <name evidence="13" type="primary">ACP2</name>
</gene>
<keyword evidence="6" id="KW-0378">Hydrolase</keyword>
<comment type="subcellular location">
    <subcellularLocation>
        <location evidence="2">Lysosome lumen</location>
    </subcellularLocation>
    <subcellularLocation>
        <location evidence="11">Lysosome membrane</location>
        <topology evidence="11">Single-pass membrane protein</topology>
        <orientation evidence="11">Lumenal side</orientation>
    </subcellularLocation>
</comment>
<sequence>SMQKDQGWSRTQATVLNWSVLSGYMSLLSSSQLFRHGDRSPVKAYPTDPYKEDAWPQGFGQLSQEGMRQHYELGQFLRTRYKNFLNESYHRHEVLVRSTDYDRTLMSAEANLAGLYPPKGRQMFRPGLKWQPIPVHTVPQSEERVGIGKMGFIRCAKKKLQRSDSVYLLFLSLSCSRFLWETVLATNS</sequence>
<evidence type="ECO:0000313" key="13">
    <source>
        <dbReference type="Ensembl" id="ENSFHEP00000006396.1"/>
    </source>
</evidence>
<keyword evidence="5" id="KW-0812">Transmembrane</keyword>
<dbReference type="GO" id="GO:0043202">
    <property type="term" value="C:lysosomal lumen"/>
    <property type="evidence" value="ECO:0007669"/>
    <property type="project" value="UniProtKB-SubCell"/>
</dbReference>
<keyword evidence="14" id="KW-1185">Reference proteome</keyword>
<dbReference type="SUPFAM" id="SSF53254">
    <property type="entry name" value="Phosphoglycerate mutase-like"/>
    <property type="match status" value="1"/>
</dbReference>
<evidence type="ECO:0000256" key="12">
    <source>
        <dbReference type="ARBA" id="ARBA00039422"/>
    </source>
</evidence>
<evidence type="ECO:0000256" key="11">
    <source>
        <dbReference type="ARBA" id="ARBA00037852"/>
    </source>
</evidence>
<evidence type="ECO:0000256" key="4">
    <source>
        <dbReference type="ARBA" id="ARBA00012646"/>
    </source>
</evidence>
<reference evidence="13" key="1">
    <citation type="submission" date="2025-08" db="UniProtKB">
        <authorList>
            <consortium name="Ensembl"/>
        </authorList>
    </citation>
    <scope>IDENTIFICATION</scope>
</reference>
<dbReference type="CDD" id="cd07061">
    <property type="entry name" value="HP_HAP_like"/>
    <property type="match status" value="1"/>
</dbReference>
<keyword evidence="10" id="KW-0458">Lysosome</keyword>
<dbReference type="AlphaFoldDB" id="A0A3Q2P2U5"/>
<comment type="catalytic activity">
    <reaction evidence="1">
        <text>a phosphate monoester + H2O = an alcohol + phosphate</text>
        <dbReference type="Rhea" id="RHEA:15017"/>
        <dbReference type="ChEBI" id="CHEBI:15377"/>
        <dbReference type="ChEBI" id="CHEBI:30879"/>
        <dbReference type="ChEBI" id="CHEBI:43474"/>
        <dbReference type="ChEBI" id="CHEBI:67140"/>
        <dbReference type="EC" id="3.1.3.2"/>
    </reaction>
</comment>
<dbReference type="GO" id="GO:0007040">
    <property type="term" value="P:lysosome organization"/>
    <property type="evidence" value="ECO:0007669"/>
    <property type="project" value="TreeGrafter"/>
</dbReference>
<evidence type="ECO:0000313" key="14">
    <source>
        <dbReference type="Proteomes" id="UP000265000"/>
    </source>
</evidence>
<evidence type="ECO:0000256" key="8">
    <source>
        <dbReference type="ARBA" id="ARBA00023136"/>
    </source>
</evidence>
<dbReference type="InterPro" id="IPR029033">
    <property type="entry name" value="His_PPase_superfam"/>
</dbReference>
<evidence type="ECO:0000256" key="9">
    <source>
        <dbReference type="ARBA" id="ARBA00023180"/>
    </source>
</evidence>
<keyword evidence="9" id="KW-0325">Glycoprotein</keyword>
<dbReference type="GO" id="GO:0005765">
    <property type="term" value="C:lysosomal membrane"/>
    <property type="evidence" value="ECO:0007669"/>
    <property type="project" value="UniProtKB-SubCell"/>
</dbReference>
<dbReference type="STRING" id="8078.ENSFHEP00000006396"/>
<keyword evidence="7" id="KW-1133">Transmembrane helix</keyword>
<dbReference type="EC" id="3.1.3.2" evidence="4"/>
<dbReference type="PANTHER" id="PTHR11567:SF180">
    <property type="entry name" value="LYSOSOMAL ACID PHOSPHATASE"/>
    <property type="match status" value="1"/>
</dbReference>
<comment type="similarity">
    <text evidence="3">Belongs to the histidine acid phosphatase family.</text>
</comment>
<evidence type="ECO:0000256" key="10">
    <source>
        <dbReference type="ARBA" id="ARBA00023228"/>
    </source>
</evidence>
<evidence type="ECO:0000256" key="2">
    <source>
        <dbReference type="ARBA" id="ARBA00004227"/>
    </source>
</evidence>
<dbReference type="GO" id="GO:0003993">
    <property type="term" value="F:acid phosphatase activity"/>
    <property type="evidence" value="ECO:0007669"/>
    <property type="project" value="UniProtKB-EC"/>
</dbReference>
<proteinExistence type="inferred from homology"/>
<evidence type="ECO:0000256" key="6">
    <source>
        <dbReference type="ARBA" id="ARBA00022801"/>
    </source>
</evidence>
<evidence type="ECO:0000256" key="1">
    <source>
        <dbReference type="ARBA" id="ARBA00000032"/>
    </source>
</evidence>
<organism evidence="13 14">
    <name type="scientific">Fundulus heteroclitus</name>
    <name type="common">Killifish</name>
    <name type="synonym">Mummichog</name>
    <dbReference type="NCBI Taxonomy" id="8078"/>
    <lineage>
        <taxon>Eukaryota</taxon>
        <taxon>Metazoa</taxon>
        <taxon>Chordata</taxon>
        <taxon>Craniata</taxon>
        <taxon>Vertebrata</taxon>
        <taxon>Euteleostomi</taxon>
        <taxon>Actinopterygii</taxon>
        <taxon>Neopterygii</taxon>
        <taxon>Teleostei</taxon>
        <taxon>Neoteleostei</taxon>
        <taxon>Acanthomorphata</taxon>
        <taxon>Ovalentaria</taxon>
        <taxon>Atherinomorphae</taxon>
        <taxon>Cyprinodontiformes</taxon>
        <taxon>Fundulidae</taxon>
        <taxon>Fundulus</taxon>
    </lineage>
</organism>
<evidence type="ECO:0000256" key="3">
    <source>
        <dbReference type="ARBA" id="ARBA00005375"/>
    </source>
</evidence>
<evidence type="ECO:0000256" key="7">
    <source>
        <dbReference type="ARBA" id="ARBA00022989"/>
    </source>
</evidence>
<evidence type="ECO:0000256" key="5">
    <source>
        <dbReference type="ARBA" id="ARBA00022692"/>
    </source>
</evidence>
<accession>A0A3Q2P2U5</accession>
<dbReference type="GeneTree" id="ENSGT00940000158446"/>
<dbReference type="InterPro" id="IPR000560">
    <property type="entry name" value="His_Pase_clade-2"/>
</dbReference>
<dbReference type="InterPro" id="IPR050645">
    <property type="entry name" value="Histidine_acid_phosphatase"/>
</dbReference>
<name>A0A3Q2P2U5_FUNHE</name>
<keyword evidence="8" id="KW-0472">Membrane</keyword>
<dbReference type="Proteomes" id="UP000265000">
    <property type="component" value="Unplaced"/>
</dbReference>
<dbReference type="Gene3D" id="3.40.50.1240">
    <property type="entry name" value="Phosphoglycerate mutase-like"/>
    <property type="match status" value="1"/>
</dbReference>
<dbReference type="Ensembl" id="ENSFHET00000005563.1">
    <property type="protein sequence ID" value="ENSFHEP00000006396.1"/>
    <property type="gene ID" value="ENSFHEG00000007451.1"/>
</dbReference>
<protein>
    <recommendedName>
        <fullName evidence="12">Lysosomal acid phosphatase</fullName>
        <ecNumber evidence="4">3.1.3.2</ecNumber>
    </recommendedName>
</protein>